<evidence type="ECO:0000313" key="2">
    <source>
        <dbReference type="Proteomes" id="UP000735302"/>
    </source>
</evidence>
<comment type="caution">
    <text evidence="1">The sequence shown here is derived from an EMBL/GenBank/DDBJ whole genome shotgun (WGS) entry which is preliminary data.</text>
</comment>
<dbReference type="EMBL" id="BLXT01001042">
    <property type="protein sequence ID" value="GFN82841.1"/>
    <property type="molecule type" value="Genomic_DNA"/>
</dbReference>
<proteinExistence type="predicted"/>
<reference evidence="1 2" key="1">
    <citation type="journal article" date="2021" name="Elife">
        <title>Chloroplast acquisition without the gene transfer in kleptoplastic sea slugs, Plakobranchus ocellatus.</title>
        <authorList>
            <person name="Maeda T."/>
            <person name="Takahashi S."/>
            <person name="Yoshida T."/>
            <person name="Shimamura S."/>
            <person name="Takaki Y."/>
            <person name="Nagai Y."/>
            <person name="Toyoda A."/>
            <person name="Suzuki Y."/>
            <person name="Arimoto A."/>
            <person name="Ishii H."/>
            <person name="Satoh N."/>
            <person name="Nishiyama T."/>
            <person name="Hasebe M."/>
            <person name="Maruyama T."/>
            <person name="Minagawa J."/>
            <person name="Obokata J."/>
            <person name="Shigenobu S."/>
        </authorList>
    </citation>
    <scope>NUCLEOTIDE SEQUENCE [LARGE SCALE GENOMIC DNA]</scope>
</reference>
<accession>A0AAV3YKC1</accession>
<sequence length="94" mass="11011">MSTKPCDRHVKGQRKKIYRWNSLLAALNFLARKFTWRGSKKARVVPNLRKTSVVKELKEQAENGKLINHPELLIERRGQAFCHAYDSLYIFPDV</sequence>
<dbReference type="Proteomes" id="UP000735302">
    <property type="component" value="Unassembled WGS sequence"/>
</dbReference>
<organism evidence="1 2">
    <name type="scientific">Plakobranchus ocellatus</name>
    <dbReference type="NCBI Taxonomy" id="259542"/>
    <lineage>
        <taxon>Eukaryota</taxon>
        <taxon>Metazoa</taxon>
        <taxon>Spiralia</taxon>
        <taxon>Lophotrochozoa</taxon>
        <taxon>Mollusca</taxon>
        <taxon>Gastropoda</taxon>
        <taxon>Heterobranchia</taxon>
        <taxon>Euthyneura</taxon>
        <taxon>Panpulmonata</taxon>
        <taxon>Sacoglossa</taxon>
        <taxon>Placobranchoidea</taxon>
        <taxon>Plakobranchidae</taxon>
        <taxon>Plakobranchus</taxon>
    </lineage>
</organism>
<evidence type="ECO:0000313" key="1">
    <source>
        <dbReference type="EMBL" id="GFN82841.1"/>
    </source>
</evidence>
<dbReference type="AlphaFoldDB" id="A0AAV3YKC1"/>
<keyword evidence="2" id="KW-1185">Reference proteome</keyword>
<protein>
    <submittedName>
        <fullName evidence="1">Uncharacterized protein</fullName>
    </submittedName>
</protein>
<gene>
    <name evidence="1" type="ORF">PoB_000934700</name>
</gene>
<name>A0AAV3YKC1_9GAST</name>